<dbReference type="SUPFAM" id="SSF52540">
    <property type="entry name" value="P-loop containing nucleoside triphosphate hydrolases"/>
    <property type="match status" value="1"/>
</dbReference>
<dbReference type="Gene3D" id="1.10.10.10">
    <property type="entry name" value="Winged helix-like DNA-binding domain superfamily/Winged helix DNA-binding domain"/>
    <property type="match status" value="1"/>
</dbReference>
<dbReference type="Proteomes" id="UP001519332">
    <property type="component" value="Unassembled WGS sequence"/>
</dbReference>
<sequence>MATSETSDLAFGILGPLEVTRGGTPVPVNGPKLRIMLAGLLLRPNVVVPVDRLAEELWGDEQPPTARKSTQLYAQRLRRALGEAVIETRPDGYLLRLAPRQLDLLRFRALAEQARTAEPEAERTLLAKALACWRGAPLADVPSESLQREQAVPLAEELLRVRERYLEVSLQLGRHREIIGELGTVTRENPWQESFWALYILALHRSERQADALETYRDVHRMFTDELGVDPGPRLRAAHRAILTPQEEIPLTEPLPAVCQLPADLPSFSGRTSDLANLDALLGQRTLVIAGPGGIGKTALAVHWAHRVAERFPDGQLFVDLRGYASTSPMSKTQAMTLCLRALGVSATHVPMTLDEQVVLYRTMLAGRRVLVVLDNAADADQVRPLLPPNPGCAALVTSRGDLRGLTVLNDARVLALDVLTTSDTRVLLTGLLGTDLVDAEPTAVDRLADLCGHLPLALRIAAANLVSGKYPSVSDYVAALRADPLAELAIEGDPDVAVRATFQLSYQALDEPARRMFRLLGSVPGPDFDLAAAAALTGAAEQTRRCLDRLVAAGLLTRRSPTRFQFHDLVREYAADRARADETPDELAAAETRLFDHYLGIASAATHRLFPLFQRLLPGADEPPMTFDDDEPAMRWLDEERPNLVAAAERAASSPGLRHYSALLADALRGYFAGRGLAADGLAVANAALGAARDAGDRRAEVAVFVLRGMVAYNLSDYDAAMAHYEEALEGSVTAMDPAAEAEARHGLGRVCSQLGKPHEATRHHERALAIARQAGDQSTEAREINYVGVSLLSLGRVEAAIACHTKAAELSARIGNQHIRLLSLNGLGLAHWTAGRMRESAECHEESRRLADQCGMRHGFTSALVCLAETYCDLGRYDDAEKQARQALEQGRELGERRHEAGALEILATVARRRGRIPESIEGYAVALELSRKINFRYGEASILIGLAAAHRAIGHPSDAVTHTELALAKMNETGMRVLECAALTELAAAHLALGDRPAATRDIGQALKIAREDGQRLNEARALRVAAAIRESYGETAKAAELTAAALEIFTDLGVAQDA</sequence>
<dbReference type="InterPro" id="IPR005158">
    <property type="entry name" value="BTAD"/>
</dbReference>
<dbReference type="PROSITE" id="PS51755">
    <property type="entry name" value="OMPR_PHOB"/>
    <property type="match status" value="1"/>
</dbReference>
<dbReference type="RefSeq" id="WP_209634446.1">
    <property type="nucleotide sequence ID" value="NZ_JAGINW010000001.1"/>
</dbReference>
<gene>
    <name evidence="5" type="ORF">JOF56_000773</name>
</gene>
<dbReference type="InterPro" id="IPR036388">
    <property type="entry name" value="WH-like_DNA-bd_sf"/>
</dbReference>
<protein>
    <submittedName>
        <fullName evidence="5">DNA-binding SARP family transcriptional activator</fullName>
    </submittedName>
</protein>
<keyword evidence="6" id="KW-1185">Reference proteome</keyword>
<dbReference type="SMART" id="SM01043">
    <property type="entry name" value="BTAD"/>
    <property type="match status" value="1"/>
</dbReference>
<dbReference type="Gene3D" id="1.25.40.10">
    <property type="entry name" value="Tetratricopeptide repeat domain"/>
    <property type="match status" value="3"/>
</dbReference>
<dbReference type="PANTHER" id="PTHR47691:SF3">
    <property type="entry name" value="HTH-TYPE TRANSCRIPTIONAL REGULATOR RV0890C-RELATED"/>
    <property type="match status" value="1"/>
</dbReference>
<dbReference type="EMBL" id="JAGINW010000001">
    <property type="protein sequence ID" value="MBP2320388.1"/>
    <property type="molecule type" value="Genomic_DNA"/>
</dbReference>
<dbReference type="InterPro" id="IPR011990">
    <property type="entry name" value="TPR-like_helical_dom_sf"/>
</dbReference>
<feature type="domain" description="OmpR/PhoB-type" evidence="4">
    <location>
        <begin position="1"/>
        <end position="97"/>
    </location>
</feature>
<dbReference type="InterPro" id="IPR016032">
    <property type="entry name" value="Sig_transdc_resp-reg_C-effctor"/>
</dbReference>
<dbReference type="Pfam" id="PF03704">
    <property type="entry name" value="BTAD"/>
    <property type="match status" value="1"/>
</dbReference>
<dbReference type="Pfam" id="PF13424">
    <property type="entry name" value="TPR_12"/>
    <property type="match status" value="2"/>
</dbReference>
<feature type="DNA-binding region" description="OmpR/PhoB-type" evidence="3">
    <location>
        <begin position="1"/>
        <end position="97"/>
    </location>
</feature>
<dbReference type="SMART" id="SM00028">
    <property type="entry name" value="TPR"/>
    <property type="match status" value="9"/>
</dbReference>
<dbReference type="SUPFAM" id="SSF46894">
    <property type="entry name" value="C-terminal effector domain of the bipartite response regulators"/>
    <property type="match status" value="1"/>
</dbReference>
<dbReference type="InterPro" id="IPR019734">
    <property type="entry name" value="TPR_rpt"/>
</dbReference>
<dbReference type="CDD" id="cd15831">
    <property type="entry name" value="BTAD"/>
    <property type="match status" value="1"/>
</dbReference>
<dbReference type="Pfam" id="PF13374">
    <property type="entry name" value="TPR_10"/>
    <property type="match status" value="1"/>
</dbReference>
<evidence type="ECO:0000313" key="6">
    <source>
        <dbReference type="Proteomes" id="UP001519332"/>
    </source>
</evidence>
<dbReference type="SUPFAM" id="SSF48452">
    <property type="entry name" value="TPR-like"/>
    <property type="match status" value="3"/>
</dbReference>
<evidence type="ECO:0000256" key="1">
    <source>
        <dbReference type="ARBA" id="ARBA00005820"/>
    </source>
</evidence>
<evidence type="ECO:0000256" key="3">
    <source>
        <dbReference type="PROSITE-ProRule" id="PRU01091"/>
    </source>
</evidence>
<reference evidence="5 6" key="1">
    <citation type="submission" date="2021-03" db="EMBL/GenBank/DDBJ databases">
        <title>Sequencing the genomes of 1000 actinobacteria strains.</title>
        <authorList>
            <person name="Klenk H.-P."/>
        </authorList>
    </citation>
    <scope>NUCLEOTIDE SEQUENCE [LARGE SCALE GENOMIC DNA]</scope>
    <source>
        <strain evidence="5 6">DSM 46670</strain>
    </source>
</reference>
<dbReference type="PRINTS" id="PR00364">
    <property type="entry name" value="DISEASERSIST"/>
</dbReference>
<dbReference type="GO" id="GO:0003677">
    <property type="term" value="F:DNA binding"/>
    <property type="evidence" value="ECO:0007669"/>
    <property type="project" value="UniProtKB-KW"/>
</dbReference>
<comment type="similarity">
    <text evidence="1">Belongs to the AfsR/DnrI/RedD regulatory family.</text>
</comment>
<organism evidence="5 6">
    <name type="scientific">Kibdelosporangium banguiense</name>
    <dbReference type="NCBI Taxonomy" id="1365924"/>
    <lineage>
        <taxon>Bacteria</taxon>
        <taxon>Bacillati</taxon>
        <taxon>Actinomycetota</taxon>
        <taxon>Actinomycetes</taxon>
        <taxon>Pseudonocardiales</taxon>
        <taxon>Pseudonocardiaceae</taxon>
        <taxon>Kibdelosporangium</taxon>
    </lineage>
</organism>
<dbReference type="InterPro" id="IPR027417">
    <property type="entry name" value="P-loop_NTPase"/>
</dbReference>
<dbReference type="Gene3D" id="3.40.50.300">
    <property type="entry name" value="P-loop containing nucleotide triphosphate hydrolases"/>
    <property type="match status" value="1"/>
</dbReference>
<evidence type="ECO:0000313" key="5">
    <source>
        <dbReference type="EMBL" id="MBP2320388.1"/>
    </source>
</evidence>
<accession>A0ABS4T7J6</accession>
<evidence type="ECO:0000256" key="2">
    <source>
        <dbReference type="ARBA" id="ARBA00023125"/>
    </source>
</evidence>
<proteinExistence type="inferred from homology"/>
<evidence type="ECO:0000259" key="4">
    <source>
        <dbReference type="PROSITE" id="PS51755"/>
    </source>
</evidence>
<comment type="caution">
    <text evidence="5">The sequence shown here is derived from an EMBL/GenBank/DDBJ whole genome shotgun (WGS) entry which is preliminary data.</text>
</comment>
<dbReference type="SMART" id="SM00862">
    <property type="entry name" value="Trans_reg_C"/>
    <property type="match status" value="1"/>
</dbReference>
<name>A0ABS4T7J6_9PSEU</name>
<keyword evidence="2 3" id="KW-0238">DNA-binding</keyword>
<dbReference type="InterPro" id="IPR001867">
    <property type="entry name" value="OmpR/PhoB-type_DNA-bd"/>
</dbReference>
<dbReference type="PANTHER" id="PTHR47691">
    <property type="entry name" value="REGULATOR-RELATED"/>
    <property type="match status" value="1"/>
</dbReference>